<organism evidence="1">
    <name type="scientific">Pararge aegeria</name>
    <name type="common">speckled wood butterfly</name>
    <dbReference type="NCBI Taxonomy" id="116150"/>
    <lineage>
        <taxon>Eukaryota</taxon>
        <taxon>Metazoa</taxon>
        <taxon>Ecdysozoa</taxon>
        <taxon>Arthropoda</taxon>
        <taxon>Hexapoda</taxon>
        <taxon>Insecta</taxon>
        <taxon>Pterygota</taxon>
        <taxon>Neoptera</taxon>
        <taxon>Endopterygota</taxon>
        <taxon>Lepidoptera</taxon>
        <taxon>Glossata</taxon>
        <taxon>Ditrysia</taxon>
        <taxon>Papilionoidea</taxon>
        <taxon>Nymphalidae</taxon>
        <taxon>Satyrinae</taxon>
        <taxon>Satyrini</taxon>
        <taxon>Parargina</taxon>
        <taxon>Pararge</taxon>
    </lineage>
</organism>
<proteinExistence type="predicted"/>
<reference evidence="1" key="1">
    <citation type="journal article" date="2013" name="BMC Genomics">
        <title>Unscrambling butterfly oogenesis.</title>
        <authorList>
            <person name="Carter J.M."/>
            <person name="Baker S.C."/>
            <person name="Pink R."/>
            <person name="Carter D.R."/>
            <person name="Collins A."/>
            <person name="Tomlin J."/>
            <person name="Gibbs M."/>
            <person name="Breuker C.J."/>
        </authorList>
    </citation>
    <scope>NUCLEOTIDE SEQUENCE</scope>
    <source>
        <tissue evidence="1">Ovary</tissue>
    </source>
</reference>
<sequence>RGCKIWLPLATFQECEALAPSHNSSRIKNGHHCKNDIYEKLLLVCFTRVCCVKTVIKMLKKYKQEHHME</sequence>
<name>S4P3H5_9NEOP</name>
<dbReference type="AlphaFoldDB" id="S4P3H5"/>
<evidence type="ECO:0000313" key="1">
    <source>
        <dbReference type="EMBL" id="JAA83058.1"/>
    </source>
</evidence>
<dbReference type="EMBL" id="GAIX01009502">
    <property type="protein sequence ID" value="JAA83058.1"/>
    <property type="molecule type" value="Transcribed_RNA"/>
</dbReference>
<protein>
    <submittedName>
        <fullName evidence="1">Histidine triad nucleotide-binding protein 3</fullName>
    </submittedName>
</protein>
<feature type="non-terminal residue" evidence="1">
    <location>
        <position position="1"/>
    </location>
</feature>
<reference evidence="1" key="2">
    <citation type="submission" date="2013-05" db="EMBL/GenBank/DDBJ databases">
        <authorList>
            <person name="Carter J.-M."/>
            <person name="Baker S.C."/>
            <person name="Pink R."/>
            <person name="Carter D.R.F."/>
            <person name="Collins A."/>
            <person name="Tomlin J."/>
            <person name="Gibbs M."/>
            <person name="Breuker C.J."/>
        </authorList>
    </citation>
    <scope>NUCLEOTIDE SEQUENCE</scope>
    <source>
        <tissue evidence="1">Ovary</tissue>
    </source>
</reference>
<accession>S4P3H5</accession>